<feature type="transmembrane region" description="Helical" evidence="5">
    <location>
        <begin position="85"/>
        <end position="108"/>
    </location>
</feature>
<sequence>MVIDSIPFGPVFQVASACLVTHMLISYLIKSVVVTKAFHNALDAANASLDTRRSWAGWNLCMLTVMVGAYLSANTIPFFADLVDLLGASVTPLSCYILPIFAYARVLFDTPSLKRKISKFEYLILILELQFSLLLIVVGTWASVQTIMDSWHTYGYPFECHCNDMWNTCACSADHAGMEYCMAPDMKPFGQ</sequence>
<organism evidence="7">
    <name type="scientific">Strombidinopsis acuminata</name>
    <dbReference type="NCBI Taxonomy" id="141414"/>
    <lineage>
        <taxon>Eukaryota</taxon>
        <taxon>Sar</taxon>
        <taxon>Alveolata</taxon>
        <taxon>Ciliophora</taxon>
        <taxon>Intramacronucleata</taxon>
        <taxon>Spirotrichea</taxon>
        <taxon>Choreotrichia</taxon>
        <taxon>Choreotrichida</taxon>
        <taxon>Strombidinopsidae</taxon>
        <taxon>Strombidinopsis</taxon>
    </lineage>
</organism>
<dbReference type="GO" id="GO:0016020">
    <property type="term" value="C:membrane"/>
    <property type="evidence" value="ECO:0007669"/>
    <property type="project" value="UniProtKB-SubCell"/>
</dbReference>
<keyword evidence="3 5" id="KW-1133">Transmembrane helix</keyword>
<accession>A0A7S3TFR4</accession>
<feature type="transmembrane region" description="Helical" evidence="5">
    <location>
        <begin position="12"/>
        <end position="34"/>
    </location>
</feature>
<feature type="transmembrane region" description="Helical" evidence="5">
    <location>
        <begin position="120"/>
        <end position="142"/>
    </location>
</feature>
<reference evidence="7" key="1">
    <citation type="submission" date="2021-01" db="EMBL/GenBank/DDBJ databases">
        <authorList>
            <person name="Corre E."/>
            <person name="Pelletier E."/>
            <person name="Niang G."/>
            <person name="Scheremetjew M."/>
            <person name="Finn R."/>
            <person name="Kale V."/>
            <person name="Holt S."/>
            <person name="Cochrane G."/>
            <person name="Meng A."/>
            <person name="Brown T."/>
            <person name="Cohen L."/>
        </authorList>
    </citation>
    <scope>NUCLEOTIDE SEQUENCE</scope>
    <source>
        <strain evidence="7">SPMC142</strain>
    </source>
</reference>
<evidence type="ECO:0000313" key="7">
    <source>
        <dbReference type="EMBL" id="CAE0583082.1"/>
    </source>
</evidence>
<feature type="transmembrane region" description="Helical" evidence="5">
    <location>
        <begin position="55"/>
        <end position="73"/>
    </location>
</feature>
<name>A0A7S3TFR4_9SPIT</name>
<dbReference type="InterPro" id="IPR013057">
    <property type="entry name" value="AA_transpt_TM"/>
</dbReference>
<dbReference type="Pfam" id="PF01490">
    <property type="entry name" value="Aa_trans"/>
    <property type="match status" value="1"/>
</dbReference>
<protein>
    <recommendedName>
        <fullName evidence="6">Amino acid transporter transmembrane domain-containing protein</fullName>
    </recommendedName>
</protein>
<gene>
    <name evidence="7" type="ORF">SACU0126_LOCUS25748</name>
</gene>
<dbReference type="AlphaFoldDB" id="A0A7S3TFR4"/>
<evidence type="ECO:0000256" key="2">
    <source>
        <dbReference type="ARBA" id="ARBA00022692"/>
    </source>
</evidence>
<proteinExistence type="predicted"/>
<keyword evidence="2 5" id="KW-0812">Transmembrane</keyword>
<evidence type="ECO:0000256" key="3">
    <source>
        <dbReference type="ARBA" id="ARBA00022989"/>
    </source>
</evidence>
<keyword evidence="4 5" id="KW-0472">Membrane</keyword>
<evidence type="ECO:0000256" key="5">
    <source>
        <dbReference type="SAM" id="Phobius"/>
    </source>
</evidence>
<dbReference type="EMBL" id="HBIQ01080752">
    <property type="protein sequence ID" value="CAE0583082.1"/>
    <property type="molecule type" value="Transcribed_RNA"/>
</dbReference>
<evidence type="ECO:0000259" key="6">
    <source>
        <dbReference type="Pfam" id="PF01490"/>
    </source>
</evidence>
<evidence type="ECO:0000256" key="4">
    <source>
        <dbReference type="ARBA" id="ARBA00023136"/>
    </source>
</evidence>
<comment type="subcellular location">
    <subcellularLocation>
        <location evidence="1">Membrane</location>
    </subcellularLocation>
</comment>
<feature type="domain" description="Amino acid transporter transmembrane" evidence="6">
    <location>
        <begin position="3"/>
        <end position="144"/>
    </location>
</feature>
<evidence type="ECO:0000256" key="1">
    <source>
        <dbReference type="ARBA" id="ARBA00004370"/>
    </source>
</evidence>